<reference evidence="12 13" key="1">
    <citation type="submission" date="2016-10" db="EMBL/GenBank/DDBJ databases">
        <authorList>
            <person name="de Groot N.N."/>
        </authorList>
    </citation>
    <scope>NUCLEOTIDE SEQUENCE [LARGE SCALE GENOMIC DNA]</scope>
    <source>
        <strain evidence="12 13">DSM 3217</strain>
    </source>
</reference>
<evidence type="ECO:0000256" key="4">
    <source>
        <dbReference type="ARBA" id="ARBA00022679"/>
    </source>
</evidence>
<evidence type="ECO:0000256" key="9">
    <source>
        <dbReference type="ARBA" id="ARBA00048968"/>
    </source>
</evidence>
<name>A0A1G6C4N1_EUBOX</name>
<dbReference type="InterPro" id="IPR003730">
    <property type="entry name" value="Cu_polyphenol_OxRdtase"/>
</dbReference>
<evidence type="ECO:0000256" key="8">
    <source>
        <dbReference type="ARBA" id="ARBA00047989"/>
    </source>
</evidence>
<dbReference type="PANTHER" id="PTHR30616">
    <property type="entry name" value="UNCHARACTERIZED PROTEIN YFIH"/>
    <property type="match status" value="1"/>
</dbReference>
<proteinExistence type="inferred from homology"/>
<accession>A0A1G6C4N1</accession>
<dbReference type="OrthoDB" id="4279at2"/>
<dbReference type="GO" id="GO:0017061">
    <property type="term" value="F:S-methyl-5-thioadenosine phosphorylase activity"/>
    <property type="evidence" value="ECO:0007669"/>
    <property type="project" value="UniProtKB-EC"/>
</dbReference>
<keyword evidence="5" id="KW-0479">Metal-binding</keyword>
<dbReference type="EMBL" id="FMXR01000015">
    <property type="protein sequence ID" value="SDB27833.1"/>
    <property type="molecule type" value="Genomic_DNA"/>
</dbReference>
<dbReference type="InterPro" id="IPR011324">
    <property type="entry name" value="Cytotoxic_necrot_fac-like_cat"/>
</dbReference>
<evidence type="ECO:0000256" key="10">
    <source>
        <dbReference type="ARBA" id="ARBA00049893"/>
    </source>
</evidence>
<gene>
    <name evidence="12" type="ORF">SAMN02910417_02087</name>
</gene>
<organism evidence="12 13">
    <name type="scientific">Eubacterium oxidoreducens</name>
    <dbReference type="NCBI Taxonomy" id="1732"/>
    <lineage>
        <taxon>Bacteria</taxon>
        <taxon>Bacillati</taxon>
        <taxon>Bacillota</taxon>
        <taxon>Clostridia</taxon>
        <taxon>Eubacteriales</taxon>
        <taxon>Eubacteriaceae</taxon>
        <taxon>Eubacterium</taxon>
    </lineage>
</organism>
<protein>
    <recommendedName>
        <fullName evidence="11">Purine nucleoside phosphorylase</fullName>
    </recommendedName>
</protein>
<dbReference type="GO" id="GO:0016787">
    <property type="term" value="F:hydrolase activity"/>
    <property type="evidence" value="ECO:0007669"/>
    <property type="project" value="UniProtKB-KW"/>
</dbReference>
<sequence length="270" mass="30465">MKYKNQIEIPYLTGSSLPVLKYPMLEEISCIRHLFTTRMGGVSEDIYESLNLSFDRGDERERVLENYRRVAEYLGVRLEDIVTSKQTHTTNVRVVSHDDGGAGIVNERTYEDVDGLVTNEKGLVLATFYADCVPLYFVDPVREVIALSHSGWRGTAGKIGKVTIETMTKEFQTDPCDVICAIGPSICQECYEVSREVAIQFPKEVSYQKANGKYQLDLWRANELVLLEAGVLPEHIETTKLCTCCNQKELFSHRASHGRRGNLGAFLMLV</sequence>
<evidence type="ECO:0000256" key="3">
    <source>
        <dbReference type="ARBA" id="ARBA00007353"/>
    </source>
</evidence>
<dbReference type="STRING" id="1732.SAMN02910417_02087"/>
<evidence type="ECO:0000256" key="5">
    <source>
        <dbReference type="ARBA" id="ARBA00022723"/>
    </source>
</evidence>
<dbReference type="NCBIfam" id="TIGR00726">
    <property type="entry name" value="peptidoglycan editing factor PgeF"/>
    <property type="match status" value="1"/>
</dbReference>
<keyword evidence="6" id="KW-0378">Hydrolase</keyword>
<evidence type="ECO:0000256" key="7">
    <source>
        <dbReference type="ARBA" id="ARBA00022833"/>
    </source>
</evidence>
<evidence type="ECO:0000313" key="13">
    <source>
        <dbReference type="Proteomes" id="UP000199228"/>
    </source>
</evidence>
<evidence type="ECO:0000256" key="2">
    <source>
        <dbReference type="ARBA" id="ARBA00003215"/>
    </source>
</evidence>
<evidence type="ECO:0000256" key="1">
    <source>
        <dbReference type="ARBA" id="ARBA00000553"/>
    </source>
</evidence>
<dbReference type="AlphaFoldDB" id="A0A1G6C4N1"/>
<evidence type="ECO:0000313" key="12">
    <source>
        <dbReference type="EMBL" id="SDB27833.1"/>
    </source>
</evidence>
<evidence type="ECO:0000256" key="6">
    <source>
        <dbReference type="ARBA" id="ARBA00022801"/>
    </source>
</evidence>
<dbReference type="PANTHER" id="PTHR30616:SF2">
    <property type="entry name" value="PURINE NUCLEOSIDE PHOSPHORYLASE LACC1"/>
    <property type="match status" value="1"/>
</dbReference>
<comment type="similarity">
    <text evidence="3 11">Belongs to the purine nucleoside phosphorylase YfiH/LACC1 family.</text>
</comment>
<dbReference type="RefSeq" id="WP_090174304.1">
    <property type="nucleotide sequence ID" value="NZ_FMXR01000015.1"/>
</dbReference>
<dbReference type="Proteomes" id="UP000199228">
    <property type="component" value="Unassembled WGS sequence"/>
</dbReference>
<comment type="catalytic activity">
    <reaction evidence="9">
        <text>adenosine + phosphate = alpha-D-ribose 1-phosphate + adenine</text>
        <dbReference type="Rhea" id="RHEA:27642"/>
        <dbReference type="ChEBI" id="CHEBI:16335"/>
        <dbReference type="ChEBI" id="CHEBI:16708"/>
        <dbReference type="ChEBI" id="CHEBI:43474"/>
        <dbReference type="ChEBI" id="CHEBI:57720"/>
        <dbReference type="EC" id="2.4.2.1"/>
    </reaction>
    <physiologicalReaction direction="left-to-right" evidence="9">
        <dbReference type="Rhea" id="RHEA:27643"/>
    </physiologicalReaction>
</comment>
<comment type="function">
    <text evidence="2">Purine nucleoside enzyme that catalyzes the phosphorolysis of adenosine and inosine nucleosides, yielding D-ribose 1-phosphate and the respective free bases, adenine and hypoxanthine. Also catalyzes the phosphorolysis of S-methyl-5'-thioadenosine into adenine and S-methyl-5-thio-alpha-D-ribose 1-phosphate. Also has adenosine deaminase activity.</text>
</comment>
<keyword evidence="4" id="KW-0808">Transferase</keyword>
<evidence type="ECO:0000256" key="11">
    <source>
        <dbReference type="RuleBase" id="RU361274"/>
    </source>
</evidence>
<dbReference type="CDD" id="cd16833">
    <property type="entry name" value="YfiH"/>
    <property type="match status" value="1"/>
</dbReference>
<comment type="catalytic activity">
    <reaction evidence="10">
        <text>S-methyl-5'-thioadenosine + phosphate = 5-(methylsulfanyl)-alpha-D-ribose 1-phosphate + adenine</text>
        <dbReference type="Rhea" id="RHEA:11852"/>
        <dbReference type="ChEBI" id="CHEBI:16708"/>
        <dbReference type="ChEBI" id="CHEBI:17509"/>
        <dbReference type="ChEBI" id="CHEBI:43474"/>
        <dbReference type="ChEBI" id="CHEBI:58533"/>
        <dbReference type="EC" id="2.4.2.28"/>
    </reaction>
    <physiologicalReaction direction="left-to-right" evidence="10">
        <dbReference type="Rhea" id="RHEA:11853"/>
    </physiologicalReaction>
</comment>
<comment type="catalytic activity">
    <reaction evidence="8">
        <text>adenosine + H2O + H(+) = inosine + NH4(+)</text>
        <dbReference type="Rhea" id="RHEA:24408"/>
        <dbReference type="ChEBI" id="CHEBI:15377"/>
        <dbReference type="ChEBI" id="CHEBI:15378"/>
        <dbReference type="ChEBI" id="CHEBI:16335"/>
        <dbReference type="ChEBI" id="CHEBI:17596"/>
        <dbReference type="ChEBI" id="CHEBI:28938"/>
        <dbReference type="EC" id="3.5.4.4"/>
    </reaction>
    <physiologicalReaction direction="left-to-right" evidence="8">
        <dbReference type="Rhea" id="RHEA:24409"/>
    </physiologicalReaction>
</comment>
<dbReference type="Pfam" id="PF02578">
    <property type="entry name" value="Cu-oxidase_4"/>
    <property type="match status" value="1"/>
</dbReference>
<dbReference type="Gene3D" id="3.60.140.10">
    <property type="entry name" value="CNF1/YfiH-like putative cysteine hydrolases"/>
    <property type="match status" value="1"/>
</dbReference>
<dbReference type="GO" id="GO:0005507">
    <property type="term" value="F:copper ion binding"/>
    <property type="evidence" value="ECO:0007669"/>
    <property type="project" value="TreeGrafter"/>
</dbReference>
<keyword evidence="7" id="KW-0862">Zinc</keyword>
<keyword evidence="13" id="KW-1185">Reference proteome</keyword>
<comment type="catalytic activity">
    <reaction evidence="1">
        <text>inosine + phosphate = alpha-D-ribose 1-phosphate + hypoxanthine</text>
        <dbReference type="Rhea" id="RHEA:27646"/>
        <dbReference type="ChEBI" id="CHEBI:17368"/>
        <dbReference type="ChEBI" id="CHEBI:17596"/>
        <dbReference type="ChEBI" id="CHEBI:43474"/>
        <dbReference type="ChEBI" id="CHEBI:57720"/>
        <dbReference type="EC" id="2.4.2.1"/>
    </reaction>
    <physiologicalReaction direction="left-to-right" evidence="1">
        <dbReference type="Rhea" id="RHEA:27647"/>
    </physiologicalReaction>
</comment>
<dbReference type="SUPFAM" id="SSF64438">
    <property type="entry name" value="CNF1/YfiH-like putative cysteine hydrolases"/>
    <property type="match status" value="1"/>
</dbReference>
<dbReference type="InterPro" id="IPR038371">
    <property type="entry name" value="Cu_polyphenol_OxRdtase_sf"/>
</dbReference>